<keyword evidence="6" id="KW-1185">Reference proteome</keyword>
<dbReference type="InterPro" id="IPR016181">
    <property type="entry name" value="Acyl_CoA_acyltransferase"/>
</dbReference>
<evidence type="ECO:0000256" key="2">
    <source>
        <dbReference type="ARBA" id="ARBA00023315"/>
    </source>
</evidence>
<dbReference type="SUPFAM" id="SSF55729">
    <property type="entry name" value="Acyl-CoA N-acyltransferases (Nat)"/>
    <property type="match status" value="1"/>
</dbReference>
<protein>
    <submittedName>
        <fullName evidence="5">GNAT family N-acetyltransferase</fullName>
    </submittedName>
</protein>
<feature type="domain" description="N-acetyltransferase" evidence="4">
    <location>
        <begin position="13"/>
        <end position="185"/>
    </location>
</feature>
<name>A0ABY4G3V0_9BACT</name>
<dbReference type="RefSeq" id="WP_245119570.1">
    <property type="nucleotide sequence ID" value="NZ_CP095061.1"/>
</dbReference>
<evidence type="ECO:0000256" key="1">
    <source>
        <dbReference type="ARBA" id="ARBA00022679"/>
    </source>
</evidence>
<dbReference type="Proteomes" id="UP000830401">
    <property type="component" value="Chromosome"/>
</dbReference>
<reference evidence="5" key="1">
    <citation type="submission" date="2022-04" db="EMBL/GenBank/DDBJ databases">
        <title>Hymenobacter sp. isolated from the air.</title>
        <authorList>
            <person name="Won M."/>
            <person name="Lee C.-M."/>
            <person name="Woen H.-Y."/>
            <person name="Kwon S.-W."/>
        </authorList>
    </citation>
    <scope>NUCLEOTIDE SEQUENCE</scope>
    <source>
        <strain evidence="5">5420S-77</strain>
    </source>
</reference>
<dbReference type="EMBL" id="CP095061">
    <property type="protein sequence ID" value="UOQ65564.1"/>
    <property type="molecule type" value="Genomic_DNA"/>
</dbReference>
<organism evidence="5 6">
    <name type="scientific">Hymenobacter volaticus</name>
    <dbReference type="NCBI Taxonomy" id="2932254"/>
    <lineage>
        <taxon>Bacteria</taxon>
        <taxon>Pseudomonadati</taxon>
        <taxon>Bacteroidota</taxon>
        <taxon>Cytophagia</taxon>
        <taxon>Cytophagales</taxon>
        <taxon>Hymenobacteraceae</taxon>
        <taxon>Hymenobacter</taxon>
    </lineage>
</organism>
<dbReference type="Pfam" id="PF13302">
    <property type="entry name" value="Acetyltransf_3"/>
    <property type="match status" value="1"/>
</dbReference>
<sequence>MPPPLTPLTTARLTLRPYQPTDEADFFAVLNQDRRRLEPAFPARVAAVQTPADATRTISQFAQDWRTGRLYVFGIWHRETATYLGDISLRPSWQTPLTAEVGYYLAAHAEGHGYAREALAATVQFGFSEHLQAHYLTLRCRRNNPRSLAVAEAVGFRPINTTRRRIWPLRGKESEIVHYRLDPTA</sequence>
<dbReference type="PROSITE" id="PS51186">
    <property type="entry name" value="GNAT"/>
    <property type="match status" value="1"/>
</dbReference>
<comment type="similarity">
    <text evidence="3">Belongs to the acetyltransferase family. RimJ subfamily.</text>
</comment>
<accession>A0ABY4G3V0</accession>
<keyword evidence="2" id="KW-0012">Acyltransferase</keyword>
<dbReference type="PANTHER" id="PTHR43792">
    <property type="entry name" value="GNAT FAMILY, PUTATIVE (AFU_ORTHOLOGUE AFUA_3G00765)-RELATED-RELATED"/>
    <property type="match status" value="1"/>
</dbReference>
<evidence type="ECO:0000313" key="5">
    <source>
        <dbReference type="EMBL" id="UOQ65564.1"/>
    </source>
</evidence>
<dbReference type="PANTHER" id="PTHR43792:SF8">
    <property type="entry name" value="[RIBOSOMAL PROTEIN US5]-ALANINE N-ACETYLTRANSFERASE"/>
    <property type="match status" value="1"/>
</dbReference>
<evidence type="ECO:0000259" key="4">
    <source>
        <dbReference type="PROSITE" id="PS51186"/>
    </source>
</evidence>
<dbReference type="InterPro" id="IPR051531">
    <property type="entry name" value="N-acetyltransferase"/>
</dbReference>
<evidence type="ECO:0000256" key="3">
    <source>
        <dbReference type="ARBA" id="ARBA00038502"/>
    </source>
</evidence>
<proteinExistence type="inferred from homology"/>
<dbReference type="Gene3D" id="3.40.630.30">
    <property type="match status" value="1"/>
</dbReference>
<keyword evidence="1" id="KW-0808">Transferase</keyword>
<evidence type="ECO:0000313" key="6">
    <source>
        <dbReference type="Proteomes" id="UP000830401"/>
    </source>
</evidence>
<gene>
    <name evidence="5" type="ORF">MUN86_18780</name>
</gene>
<dbReference type="InterPro" id="IPR000182">
    <property type="entry name" value="GNAT_dom"/>
</dbReference>